<evidence type="ECO:0000313" key="3">
    <source>
        <dbReference type="EMBL" id="MWR43128.1"/>
    </source>
</evidence>
<dbReference type="PANTHER" id="PTHR43595">
    <property type="entry name" value="37S RIBOSOMAL PROTEIN S26, MITOCHONDRIAL"/>
    <property type="match status" value="1"/>
</dbReference>
<evidence type="ECO:0000259" key="1">
    <source>
        <dbReference type="Pfam" id="PF02777"/>
    </source>
</evidence>
<dbReference type="GO" id="GO:0004784">
    <property type="term" value="F:superoxide dismutase activity"/>
    <property type="evidence" value="ECO:0007669"/>
    <property type="project" value="InterPro"/>
</dbReference>
<dbReference type="Gene3D" id="3.55.40.20">
    <property type="entry name" value="Iron/manganese superoxide dismutase, C-terminal domain"/>
    <property type="match status" value="1"/>
</dbReference>
<dbReference type="GO" id="GO:0005737">
    <property type="term" value="C:cytoplasm"/>
    <property type="evidence" value="ECO:0007669"/>
    <property type="project" value="TreeGrafter"/>
</dbReference>
<sequence>WEHAYYIDYRNARPGYLEHFWALVNWEFVAKNLAA</sequence>
<protein>
    <submittedName>
        <fullName evidence="2">Superoxide dismutase [Fe]</fullName>
    </submittedName>
</protein>
<dbReference type="SUPFAM" id="SSF54719">
    <property type="entry name" value="Fe,Mn superoxide dismutase (SOD), C-terminal domain"/>
    <property type="match status" value="1"/>
</dbReference>
<feature type="domain" description="Manganese/iron superoxide dismutase C-terminal" evidence="1">
    <location>
        <begin position="1"/>
        <end position="32"/>
    </location>
</feature>
<name>A0A8T5ZQQ7_ECOLX</name>
<dbReference type="PANTHER" id="PTHR43595:SF2">
    <property type="entry name" value="SMALL RIBOSOMAL SUBUNIT PROTEIN MS42"/>
    <property type="match status" value="1"/>
</dbReference>
<dbReference type="Pfam" id="PF02777">
    <property type="entry name" value="Sod_Fe_C"/>
    <property type="match status" value="1"/>
</dbReference>
<feature type="non-terminal residue" evidence="2">
    <location>
        <position position="1"/>
    </location>
</feature>
<dbReference type="GO" id="GO:0046872">
    <property type="term" value="F:metal ion binding"/>
    <property type="evidence" value="ECO:0007669"/>
    <property type="project" value="InterPro"/>
</dbReference>
<proteinExistence type="predicted"/>
<dbReference type="RefSeq" id="WP_283393326.1">
    <property type="nucleotide sequence ID" value="NZ_LQWH01000057.1"/>
</dbReference>
<organism evidence="2 4">
    <name type="scientific">Escherichia coli</name>
    <dbReference type="NCBI Taxonomy" id="562"/>
    <lineage>
        <taxon>Bacteria</taxon>
        <taxon>Pseudomonadati</taxon>
        <taxon>Pseudomonadota</taxon>
        <taxon>Gammaproteobacteria</taxon>
        <taxon>Enterobacterales</taxon>
        <taxon>Enterobacteriaceae</taxon>
        <taxon>Escherichia</taxon>
    </lineage>
</organism>
<dbReference type="InterPro" id="IPR019832">
    <property type="entry name" value="Mn/Fe_SOD_C"/>
</dbReference>
<evidence type="ECO:0000313" key="2">
    <source>
        <dbReference type="EMBL" id="MWR43063.1"/>
    </source>
</evidence>
<dbReference type="EMBL" id="WTQT01002181">
    <property type="protein sequence ID" value="MWR43128.1"/>
    <property type="molecule type" value="Genomic_DNA"/>
</dbReference>
<comment type="caution">
    <text evidence="2">The sequence shown here is derived from an EMBL/GenBank/DDBJ whole genome shotgun (WGS) entry which is preliminary data.</text>
</comment>
<evidence type="ECO:0000313" key="4">
    <source>
        <dbReference type="Proteomes" id="UP000460875"/>
    </source>
</evidence>
<dbReference type="Proteomes" id="UP000460875">
    <property type="component" value="Unassembled WGS sequence"/>
</dbReference>
<dbReference type="EMBL" id="WTQT01002112">
    <property type="protein sequence ID" value="MWR43063.1"/>
    <property type="molecule type" value="Genomic_DNA"/>
</dbReference>
<dbReference type="InterPro" id="IPR036314">
    <property type="entry name" value="SOD_C_sf"/>
</dbReference>
<accession>A0A8T5ZQQ7</accession>
<reference evidence="2 4" key="1">
    <citation type="submission" date="2019-12" db="EMBL/GenBank/DDBJ databases">
        <title>Enteriobacteria Tanzani isolates_8377-8380.</title>
        <authorList>
            <person name="Subbiah M."/>
            <person name="Call D."/>
        </authorList>
    </citation>
    <scope>NUCLEOTIDE SEQUENCE [LARGE SCALE GENOMIC DNA]</scope>
    <source>
        <strain evidence="2 4">8379wE2</strain>
    </source>
</reference>
<gene>
    <name evidence="2" type="ORF">GP975_34495</name>
    <name evidence="3" type="ORF">GP975_34900</name>
</gene>
<dbReference type="AlphaFoldDB" id="A0A8T5ZQQ7"/>